<organism evidence="2">
    <name type="scientific">Trepomonas sp. PC1</name>
    <dbReference type="NCBI Taxonomy" id="1076344"/>
    <lineage>
        <taxon>Eukaryota</taxon>
        <taxon>Metamonada</taxon>
        <taxon>Diplomonadida</taxon>
        <taxon>Hexamitidae</taxon>
        <taxon>Hexamitinae</taxon>
        <taxon>Trepomonas</taxon>
    </lineage>
</organism>
<reference evidence="2" key="1">
    <citation type="submission" date="2015-07" db="EMBL/GenBank/DDBJ databases">
        <title>Adaptation to a free-living lifestyle via gene acquisitions in the diplomonad Trepomonas sp. PC1.</title>
        <authorList>
            <person name="Xu F."/>
            <person name="Jerlstrom-Hultqvist J."/>
            <person name="Kolisko M."/>
            <person name="Simpson A.G.B."/>
            <person name="Roger A.J."/>
            <person name="Svard S.G."/>
            <person name="Andersson J.O."/>
        </authorList>
    </citation>
    <scope>NUCLEOTIDE SEQUENCE</scope>
    <source>
        <strain evidence="2">PC1</strain>
    </source>
</reference>
<sequence length="309" mass="37302">ELILQLDNQYTDLTSQLTQKDVQLLKLDQQLNNQIQLSTDLQNKLNYQNQLIQRSETDRDDLLRLIQNQSKQVQIYKEKYIEIDDQLKIYQENYQKMNNQQQIKLETINNYKQLFSDLVKEDEHRIEKEATIEALQSQQMKLYDQLAQNEVYTLQIQEKLDINLQQTFNHILKEAVEDLNYQRDDVYFKEISQVLLKKFKIIQDQYISHTKENDDFLNQIENEFVQVQKGLTNVKNFDMNLEMKLLLDQLEKLKSDNSVLQREANQWKKNYENEVKQCQKFMEKCEQKQQILLNEIESLQKQDFDAIFN</sequence>
<feature type="coiled-coil region" evidence="1">
    <location>
        <begin position="52"/>
        <end position="100"/>
    </location>
</feature>
<feature type="non-terminal residue" evidence="2">
    <location>
        <position position="309"/>
    </location>
</feature>
<feature type="coiled-coil region" evidence="1">
    <location>
        <begin position="243"/>
        <end position="302"/>
    </location>
</feature>
<feature type="non-terminal residue" evidence="2">
    <location>
        <position position="1"/>
    </location>
</feature>
<accession>A0A146JY90</accession>
<gene>
    <name evidence="2" type="ORF">TPC1_31820</name>
</gene>
<dbReference type="EMBL" id="GDID01007921">
    <property type="protein sequence ID" value="JAP88685.1"/>
    <property type="molecule type" value="Transcribed_RNA"/>
</dbReference>
<evidence type="ECO:0000256" key="1">
    <source>
        <dbReference type="SAM" id="Coils"/>
    </source>
</evidence>
<proteinExistence type="predicted"/>
<keyword evidence="1" id="KW-0175">Coiled coil</keyword>
<protein>
    <submittedName>
        <fullName evidence="2">Uncharacterized protein</fullName>
    </submittedName>
</protein>
<evidence type="ECO:0000313" key="2">
    <source>
        <dbReference type="EMBL" id="JAP88685.1"/>
    </source>
</evidence>
<dbReference type="AlphaFoldDB" id="A0A146JY90"/>
<name>A0A146JY90_9EUKA</name>